<dbReference type="EMBL" id="ABVR01000045">
    <property type="protein sequence ID" value="EEG88062.1"/>
    <property type="molecule type" value="Genomic_DNA"/>
</dbReference>
<proteinExistence type="predicted"/>
<dbReference type="HOGENOM" id="CLU_2860022_0_0_9"/>
<evidence type="ECO:0000313" key="2">
    <source>
        <dbReference type="Proteomes" id="UP000003793"/>
    </source>
</evidence>
<name>C0BDY5_9FIRM</name>
<organism evidence="1 2">
    <name type="scientific">Coprococcus comes ATCC 27758</name>
    <dbReference type="NCBI Taxonomy" id="470146"/>
    <lineage>
        <taxon>Bacteria</taxon>
        <taxon>Bacillati</taxon>
        <taxon>Bacillota</taxon>
        <taxon>Clostridia</taxon>
        <taxon>Lachnospirales</taxon>
        <taxon>Lachnospiraceae</taxon>
        <taxon>Coprococcus</taxon>
    </lineage>
</organism>
<evidence type="ECO:0000313" key="1">
    <source>
        <dbReference type="EMBL" id="EEG88062.1"/>
    </source>
</evidence>
<comment type="caution">
    <text evidence="1">The sequence shown here is derived from an EMBL/GenBank/DDBJ whole genome shotgun (WGS) entry which is preliminary data.</text>
</comment>
<dbReference type="Proteomes" id="UP000003793">
    <property type="component" value="Unassembled WGS sequence"/>
</dbReference>
<sequence>MAVYSTLLLSTFATPIPSNTKLVIHHPPASFFGRRWIVDIFFNQSYYKKNVCSDYQYVNDNEYG</sequence>
<reference evidence="1 2" key="2">
    <citation type="submission" date="2009-03" db="EMBL/GenBank/DDBJ databases">
        <title>Draft genome sequence of Coprococcus comes (ATCC 27758).</title>
        <authorList>
            <person name="Sudarsanam P."/>
            <person name="Ley R."/>
            <person name="Guruge J."/>
            <person name="Turnbaugh P.J."/>
            <person name="Mahowald M."/>
            <person name="Liep D."/>
            <person name="Gordon J."/>
        </authorList>
    </citation>
    <scope>NUCLEOTIDE SEQUENCE [LARGE SCALE GENOMIC DNA]</scope>
    <source>
        <strain evidence="1 2">ATCC 27758</strain>
    </source>
</reference>
<reference evidence="1 2" key="1">
    <citation type="submission" date="2009-02" db="EMBL/GenBank/DDBJ databases">
        <authorList>
            <person name="Fulton L."/>
            <person name="Clifton S."/>
            <person name="Fulton B."/>
            <person name="Xu J."/>
            <person name="Minx P."/>
            <person name="Pepin K.H."/>
            <person name="Johnson M."/>
            <person name="Bhonagiri V."/>
            <person name="Nash W.E."/>
            <person name="Mardis E.R."/>
            <person name="Wilson R.K."/>
        </authorList>
    </citation>
    <scope>NUCLEOTIDE SEQUENCE [LARGE SCALE GENOMIC DNA]</scope>
    <source>
        <strain evidence="1 2">ATCC 27758</strain>
    </source>
</reference>
<gene>
    <name evidence="1" type="ORF">COPCOM_03397</name>
</gene>
<dbReference type="AlphaFoldDB" id="C0BDY5"/>
<accession>C0BDY5</accession>
<protein>
    <submittedName>
        <fullName evidence="1">Uncharacterized protein</fullName>
    </submittedName>
</protein>